<evidence type="ECO:0000313" key="7">
    <source>
        <dbReference type="EMBL" id="KPI94884.1"/>
    </source>
</evidence>
<dbReference type="InterPro" id="IPR001841">
    <property type="entry name" value="Znf_RING"/>
</dbReference>
<evidence type="ECO:0000259" key="6">
    <source>
        <dbReference type="PROSITE" id="PS50089"/>
    </source>
</evidence>
<proteinExistence type="predicted"/>
<keyword evidence="1" id="KW-0479">Metal-binding</keyword>
<dbReference type="InterPro" id="IPR013083">
    <property type="entry name" value="Znf_RING/FYVE/PHD"/>
</dbReference>
<dbReference type="Proteomes" id="UP000053268">
    <property type="component" value="Unassembled WGS sequence"/>
</dbReference>
<gene>
    <name evidence="7" type="ORF">RR46_11888</name>
</gene>
<dbReference type="AlphaFoldDB" id="A0A194PQ67"/>
<keyword evidence="2 4" id="KW-0863">Zinc-finger</keyword>
<dbReference type="PROSITE" id="PS50089">
    <property type="entry name" value="ZF_RING_2"/>
    <property type="match status" value="1"/>
</dbReference>
<reference evidence="7 8" key="1">
    <citation type="journal article" date="2015" name="Nat. Commun.">
        <title>Outbred genome sequencing and CRISPR/Cas9 gene editing in butterflies.</title>
        <authorList>
            <person name="Li X."/>
            <person name="Fan D."/>
            <person name="Zhang W."/>
            <person name="Liu G."/>
            <person name="Zhang L."/>
            <person name="Zhao L."/>
            <person name="Fang X."/>
            <person name="Chen L."/>
            <person name="Dong Y."/>
            <person name="Chen Y."/>
            <person name="Ding Y."/>
            <person name="Zhao R."/>
            <person name="Feng M."/>
            <person name="Zhu Y."/>
            <person name="Feng Y."/>
            <person name="Jiang X."/>
            <person name="Zhu D."/>
            <person name="Xiang H."/>
            <person name="Feng X."/>
            <person name="Li S."/>
            <person name="Wang J."/>
            <person name="Zhang G."/>
            <person name="Kronforst M.R."/>
            <person name="Wang W."/>
        </authorList>
    </citation>
    <scope>NUCLEOTIDE SEQUENCE [LARGE SCALE GENOMIC DNA]</scope>
    <source>
        <strain evidence="7">Ya'a_city_454_Px</strain>
        <tissue evidence="7">Whole body</tissue>
    </source>
</reference>
<keyword evidence="8" id="KW-1185">Reference proteome</keyword>
<organism evidence="7 8">
    <name type="scientific">Papilio xuthus</name>
    <name type="common">Asian swallowtail butterfly</name>
    <dbReference type="NCBI Taxonomy" id="66420"/>
    <lineage>
        <taxon>Eukaryota</taxon>
        <taxon>Metazoa</taxon>
        <taxon>Ecdysozoa</taxon>
        <taxon>Arthropoda</taxon>
        <taxon>Hexapoda</taxon>
        <taxon>Insecta</taxon>
        <taxon>Pterygota</taxon>
        <taxon>Neoptera</taxon>
        <taxon>Endopterygota</taxon>
        <taxon>Lepidoptera</taxon>
        <taxon>Glossata</taxon>
        <taxon>Ditrysia</taxon>
        <taxon>Papilionoidea</taxon>
        <taxon>Papilionidae</taxon>
        <taxon>Papilioninae</taxon>
        <taxon>Papilio</taxon>
    </lineage>
</organism>
<dbReference type="PANTHER" id="PTHR23041">
    <property type="entry name" value="RING FINGER DOMAIN-CONTAINING"/>
    <property type="match status" value="1"/>
</dbReference>
<dbReference type="EMBL" id="KQ459597">
    <property type="protein sequence ID" value="KPI94884.1"/>
    <property type="molecule type" value="Genomic_DNA"/>
</dbReference>
<dbReference type="InterPro" id="IPR047134">
    <property type="entry name" value="RNF4"/>
</dbReference>
<dbReference type="Gene3D" id="3.30.40.10">
    <property type="entry name" value="Zinc/RING finger domain, C3HC4 (zinc finger)"/>
    <property type="match status" value="1"/>
</dbReference>
<evidence type="ECO:0000256" key="5">
    <source>
        <dbReference type="SAM" id="MobiDB-lite"/>
    </source>
</evidence>
<dbReference type="GO" id="GO:0008270">
    <property type="term" value="F:zinc ion binding"/>
    <property type="evidence" value="ECO:0007669"/>
    <property type="project" value="UniProtKB-KW"/>
</dbReference>
<evidence type="ECO:0000256" key="1">
    <source>
        <dbReference type="ARBA" id="ARBA00022723"/>
    </source>
</evidence>
<protein>
    <submittedName>
        <fullName evidence="7">E3 ubiquitin ligase RNF4</fullName>
    </submittedName>
</protein>
<keyword evidence="7" id="KW-0436">Ligase</keyword>
<feature type="region of interest" description="Disordered" evidence="5">
    <location>
        <begin position="102"/>
        <end position="135"/>
    </location>
</feature>
<dbReference type="STRING" id="66420.A0A194PQ67"/>
<dbReference type="SUPFAM" id="SSF57850">
    <property type="entry name" value="RING/U-box"/>
    <property type="match status" value="1"/>
</dbReference>
<dbReference type="InterPro" id="IPR017907">
    <property type="entry name" value="Znf_RING_CS"/>
</dbReference>
<dbReference type="PANTHER" id="PTHR23041:SF78">
    <property type="entry name" value="E3 UBIQUITIN-PROTEIN LIGASE RNF4"/>
    <property type="match status" value="1"/>
</dbReference>
<evidence type="ECO:0000256" key="4">
    <source>
        <dbReference type="PROSITE-ProRule" id="PRU00175"/>
    </source>
</evidence>
<dbReference type="Pfam" id="PF13923">
    <property type="entry name" value="zf-C3HC4_2"/>
    <property type="match status" value="1"/>
</dbReference>
<feature type="domain" description="RING-type" evidence="6">
    <location>
        <begin position="145"/>
        <end position="185"/>
    </location>
</feature>
<evidence type="ECO:0000256" key="3">
    <source>
        <dbReference type="ARBA" id="ARBA00022833"/>
    </source>
</evidence>
<dbReference type="SMART" id="SM00184">
    <property type="entry name" value="RING"/>
    <property type="match status" value="1"/>
</dbReference>
<keyword evidence="3" id="KW-0862">Zinc</keyword>
<feature type="compositionally biased region" description="Basic residues" evidence="5">
    <location>
        <begin position="104"/>
        <end position="119"/>
    </location>
</feature>
<evidence type="ECO:0000313" key="8">
    <source>
        <dbReference type="Proteomes" id="UP000053268"/>
    </source>
</evidence>
<dbReference type="PROSITE" id="PS00518">
    <property type="entry name" value="ZF_RING_1"/>
    <property type="match status" value="1"/>
</dbReference>
<evidence type="ECO:0000256" key="2">
    <source>
        <dbReference type="ARBA" id="ARBA00022771"/>
    </source>
</evidence>
<name>A0A194PQ67_PAPXU</name>
<dbReference type="GO" id="GO:0016874">
    <property type="term" value="F:ligase activity"/>
    <property type="evidence" value="ECO:0007669"/>
    <property type="project" value="UniProtKB-KW"/>
</dbReference>
<accession>A0A194PQ67</accession>
<sequence>MYNIPALGTYWSQPMLYQVPTCVHCLSLIQTPSYLVVKLAERVVPPRPHVNRIVFRSDQKNNMTNHDGDVVDLTISFRLADHCNLANEVIVIDTDDSFEASNVRAKKSNRKSPRVRKSSTKTSTPSPKEKCVANTKRKSNQIGSCPICWEELGKNPLASTKCGHVFCLKCLEKSLKVEKRCPNCRIMLKGASAYHRLYLSV</sequence>